<dbReference type="SUPFAM" id="SSF47473">
    <property type="entry name" value="EF-hand"/>
    <property type="match status" value="1"/>
</dbReference>
<dbReference type="Proteomes" id="UP001356427">
    <property type="component" value="Unassembled WGS sequence"/>
</dbReference>
<dbReference type="GO" id="GO:0005509">
    <property type="term" value="F:calcium ion binding"/>
    <property type="evidence" value="ECO:0007669"/>
    <property type="project" value="InterPro"/>
</dbReference>
<proteinExistence type="predicted"/>
<gene>
    <name evidence="3" type="ORF">J4Q44_G00385500</name>
</gene>
<dbReference type="AlphaFoldDB" id="A0AAN8Q471"/>
<name>A0AAN8Q471_9TELE</name>
<evidence type="ECO:0000313" key="4">
    <source>
        <dbReference type="Proteomes" id="UP001356427"/>
    </source>
</evidence>
<organism evidence="3 4">
    <name type="scientific">Coregonus suidteri</name>
    <dbReference type="NCBI Taxonomy" id="861788"/>
    <lineage>
        <taxon>Eukaryota</taxon>
        <taxon>Metazoa</taxon>
        <taxon>Chordata</taxon>
        <taxon>Craniata</taxon>
        <taxon>Vertebrata</taxon>
        <taxon>Euteleostomi</taxon>
        <taxon>Actinopterygii</taxon>
        <taxon>Neopterygii</taxon>
        <taxon>Teleostei</taxon>
        <taxon>Protacanthopterygii</taxon>
        <taxon>Salmoniformes</taxon>
        <taxon>Salmonidae</taxon>
        <taxon>Coregoninae</taxon>
        <taxon>Coregonus</taxon>
    </lineage>
</organism>
<dbReference type="PROSITE" id="PS50222">
    <property type="entry name" value="EF_HAND_2"/>
    <property type="match status" value="1"/>
</dbReference>
<dbReference type="InterPro" id="IPR011992">
    <property type="entry name" value="EF-hand-dom_pair"/>
</dbReference>
<evidence type="ECO:0000313" key="3">
    <source>
        <dbReference type="EMBL" id="KAK6291049.1"/>
    </source>
</evidence>
<dbReference type="InterPro" id="IPR002048">
    <property type="entry name" value="EF_hand_dom"/>
</dbReference>
<evidence type="ECO:0000256" key="1">
    <source>
        <dbReference type="SAM" id="MobiDB-lite"/>
    </source>
</evidence>
<keyword evidence="4" id="KW-1185">Reference proteome</keyword>
<evidence type="ECO:0000259" key="2">
    <source>
        <dbReference type="PROSITE" id="PS50222"/>
    </source>
</evidence>
<comment type="caution">
    <text evidence="3">The sequence shown here is derived from an EMBL/GenBank/DDBJ whole genome shotgun (WGS) entry which is preliminary data.</text>
</comment>
<accession>A0AAN8Q471</accession>
<feature type="region of interest" description="Disordered" evidence="1">
    <location>
        <begin position="109"/>
        <end position="133"/>
    </location>
</feature>
<feature type="domain" description="EF-hand" evidence="2">
    <location>
        <begin position="13"/>
        <end position="48"/>
    </location>
</feature>
<reference evidence="3 4" key="1">
    <citation type="submission" date="2021-04" db="EMBL/GenBank/DDBJ databases">
        <authorList>
            <person name="De Guttry C."/>
            <person name="Zahm M."/>
            <person name="Klopp C."/>
            <person name="Cabau C."/>
            <person name="Louis A."/>
            <person name="Berthelot C."/>
            <person name="Parey E."/>
            <person name="Roest Crollius H."/>
            <person name="Montfort J."/>
            <person name="Robinson-Rechavi M."/>
            <person name="Bucao C."/>
            <person name="Bouchez O."/>
            <person name="Gislard M."/>
            <person name="Lluch J."/>
            <person name="Milhes M."/>
            <person name="Lampietro C."/>
            <person name="Lopez Roques C."/>
            <person name="Donnadieu C."/>
            <person name="Braasch I."/>
            <person name="Desvignes T."/>
            <person name="Postlethwait J."/>
            <person name="Bobe J."/>
            <person name="Wedekind C."/>
            <person name="Guiguen Y."/>
        </authorList>
    </citation>
    <scope>NUCLEOTIDE SEQUENCE [LARGE SCALE GENOMIC DNA]</scope>
    <source>
        <strain evidence="3">Cs_M1</strain>
        <tissue evidence="3">Blood</tissue>
    </source>
</reference>
<protein>
    <recommendedName>
        <fullName evidence="2">EF-hand domain-containing protein</fullName>
    </recommendedName>
</protein>
<dbReference type="Gene3D" id="1.10.238.10">
    <property type="entry name" value="EF-hand"/>
    <property type="match status" value="1"/>
</dbReference>
<dbReference type="EMBL" id="JAGTTL010000087">
    <property type="protein sequence ID" value="KAK6291049.1"/>
    <property type="molecule type" value="Genomic_DNA"/>
</dbReference>
<dbReference type="Pfam" id="PF13833">
    <property type="entry name" value="EF-hand_8"/>
    <property type="match status" value="1"/>
</dbReference>
<sequence length="151" mass="16719">MSSPYLFVCRPAKTMETMKLAFKMFEAEEDGAITEAELACILKTALGVADLNVSRLFTAIDTEDTGKLTFDKFRSFAEQQPNFSEDYLSTDNTGLNGCPHQSNITPNAKPQTNGFCPDFSPPDNHHSTTTDGSVKKTQLSLLAHLRIHLSW</sequence>